<comment type="caution">
    <text evidence="1">The sequence shown here is derived from an EMBL/GenBank/DDBJ whole genome shotgun (WGS) entry which is preliminary data.</text>
</comment>
<name>A0A811VGT1_CERCA</name>
<protein>
    <submittedName>
        <fullName evidence="1">(Mediterranean fruit fly) hypothetical protein</fullName>
    </submittedName>
</protein>
<keyword evidence="2" id="KW-1185">Reference proteome</keyword>
<dbReference type="AlphaFoldDB" id="A0A811VGT1"/>
<organism evidence="1 2">
    <name type="scientific">Ceratitis capitata</name>
    <name type="common">Mediterranean fruit fly</name>
    <name type="synonym">Tephritis capitata</name>
    <dbReference type="NCBI Taxonomy" id="7213"/>
    <lineage>
        <taxon>Eukaryota</taxon>
        <taxon>Metazoa</taxon>
        <taxon>Ecdysozoa</taxon>
        <taxon>Arthropoda</taxon>
        <taxon>Hexapoda</taxon>
        <taxon>Insecta</taxon>
        <taxon>Pterygota</taxon>
        <taxon>Neoptera</taxon>
        <taxon>Endopterygota</taxon>
        <taxon>Diptera</taxon>
        <taxon>Brachycera</taxon>
        <taxon>Muscomorpha</taxon>
        <taxon>Tephritoidea</taxon>
        <taxon>Tephritidae</taxon>
        <taxon>Ceratitis</taxon>
        <taxon>Ceratitis</taxon>
    </lineage>
</organism>
<evidence type="ECO:0000313" key="1">
    <source>
        <dbReference type="EMBL" id="CAD7013469.1"/>
    </source>
</evidence>
<gene>
    <name evidence="1" type="ORF">CCAP1982_LOCUS21532</name>
</gene>
<reference evidence="1" key="1">
    <citation type="submission" date="2020-11" db="EMBL/GenBank/DDBJ databases">
        <authorList>
            <person name="Whitehead M."/>
        </authorList>
    </citation>
    <scope>NUCLEOTIDE SEQUENCE</scope>
    <source>
        <strain evidence="1">EGII</strain>
    </source>
</reference>
<evidence type="ECO:0000313" key="2">
    <source>
        <dbReference type="Proteomes" id="UP000606786"/>
    </source>
</evidence>
<dbReference type="Proteomes" id="UP000606786">
    <property type="component" value="Unassembled WGS sequence"/>
</dbReference>
<sequence length="61" mass="6469">MQVATKTPRFQQQKWPNTVTVLREVSGLLASRKSVGAAAAAAAAAASAFADACRLRRRLVV</sequence>
<proteinExistence type="predicted"/>
<dbReference type="EMBL" id="CAJHJT010000056">
    <property type="protein sequence ID" value="CAD7013469.1"/>
    <property type="molecule type" value="Genomic_DNA"/>
</dbReference>
<accession>A0A811VGT1</accession>